<organism evidence="2">
    <name type="scientific">Spirodela intermedia</name>
    <name type="common">Intermediate duckweed</name>
    <dbReference type="NCBI Taxonomy" id="51605"/>
    <lineage>
        <taxon>Eukaryota</taxon>
        <taxon>Viridiplantae</taxon>
        <taxon>Streptophyta</taxon>
        <taxon>Embryophyta</taxon>
        <taxon>Tracheophyta</taxon>
        <taxon>Spermatophyta</taxon>
        <taxon>Magnoliopsida</taxon>
        <taxon>Liliopsida</taxon>
        <taxon>Araceae</taxon>
        <taxon>Lemnoideae</taxon>
        <taxon>Spirodela</taxon>
    </lineage>
</organism>
<accession>A0A7I8JKL7</accession>
<dbReference type="EMBL" id="CACRZD030000013">
    <property type="protein sequence ID" value="CAA6670002.1"/>
    <property type="molecule type" value="Genomic_DNA"/>
</dbReference>
<gene>
    <name evidence="2" type="ORF">SI7747_13016405</name>
</gene>
<protein>
    <submittedName>
        <fullName evidence="2">Uncharacterized protein</fullName>
    </submittedName>
</protein>
<keyword evidence="1" id="KW-0472">Membrane</keyword>
<feature type="transmembrane region" description="Helical" evidence="1">
    <location>
        <begin position="121"/>
        <end position="141"/>
    </location>
</feature>
<evidence type="ECO:0000313" key="3">
    <source>
        <dbReference type="Proteomes" id="UP001189122"/>
    </source>
</evidence>
<proteinExistence type="predicted"/>
<evidence type="ECO:0000256" key="1">
    <source>
        <dbReference type="SAM" id="Phobius"/>
    </source>
</evidence>
<name>A0A7I8JKL7_SPIIN</name>
<keyword evidence="1" id="KW-0812">Transmembrane</keyword>
<evidence type="ECO:0000313" key="2">
    <source>
        <dbReference type="EMBL" id="CAA2630759.1"/>
    </source>
</evidence>
<reference evidence="2 3" key="1">
    <citation type="submission" date="2019-12" db="EMBL/GenBank/DDBJ databases">
        <authorList>
            <person name="Scholz U."/>
            <person name="Mascher M."/>
            <person name="Fiebig A."/>
        </authorList>
    </citation>
    <scope>NUCLEOTIDE SEQUENCE</scope>
</reference>
<dbReference type="EMBL" id="LR743600">
    <property type="protein sequence ID" value="CAA2630759.1"/>
    <property type="molecule type" value="Genomic_DNA"/>
</dbReference>
<keyword evidence="3" id="KW-1185">Reference proteome</keyword>
<dbReference type="AlphaFoldDB" id="A0A7I8JKL7"/>
<sequence>MACNFQNHYGLLRHHNKIQLGIDMLDDPHDDTSRELSENAGLTTSGAGPHIYPVLGGGFPLYLFFPLRIKQVHCYRPKDIKNQKVRSLTGLSSVLAFGVLASSVSAICIFCFQEFVVPDLLTFFLMVILGVLAFFAEVFLARGLQLEKISKATTIQYLKVRVTVTDVGRFIVTIFTVLQ</sequence>
<dbReference type="Proteomes" id="UP001189122">
    <property type="component" value="Unassembled WGS sequence"/>
</dbReference>
<feature type="transmembrane region" description="Helical" evidence="1">
    <location>
        <begin position="88"/>
        <end position="115"/>
    </location>
</feature>
<feature type="transmembrane region" description="Helical" evidence="1">
    <location>
        <begin position="50"/>
        <end position="67"/>
    </location>
</feature>
<keyword evidence="1" id="KW-1133">Transmembrane helix</keyword>